<evidence type="ECO:0000256" key="1">
    <source>
        <dbReference type="SAM" id="MobiDB-lite"/>
    </source>
</evidence>
<keyword evidence="3" id="KW-1185">Reference proteome</keyword>
<gene>
    <name evidence="2" type="ORF">CR513_05827</name>
</gene>
<evidence type="ECO:0000313" key="3">
    <source>
        <dbReference type="Proteomes" id="UP000257109"/>
    </source>
</evidence>
<feature type="region of interest" description="Disordered" evidence="1">
    <location>
        <begin position="66"/>
        <end position="85"/>
    </location>
</feature>
<dbReference type="Proteomes" id="UP000257109">
    <property type="component" value="Unassembled WGS sequence"/>
</dbReference>
<protein>
    <recommendedName>
        <fullName evidence="4">Retrotransposon gag domain-containing protein</fullName>
    </recommendedName>
</protein>
<evidence type="ECO:0008006" key="4">
    <source>
        <dbReference type="Google" id="ProtNLM"/>
    </source>
</evidence>
<dbReference type="AlphaFoldDB" id="A0A371I409"/>
<sequence>MVLEQYHLFLDPIYSIAKDPKICTTSKFISPMQTALLHQRAYIEAEQRVQDELWWQKMFEKFGVRNKPRNSTSGSTQLEWSRGKRLSQKVDRQERRWKNLKIPIFNREDTSGWVGKMEQYFHLKGVLDDEKLVVTMVALERKALMWL</sequence>
<organism evidence="2 3">
    <name type="scientific">Mucuna pruriens</name>
    <name type="common">Velvet bean</name>
    <name type="synonym">Dolichos pruriens</name>
    <dbReference type="NCBI Taxonomy" id="157652"/>
    <lineage>
        <taxon>Eukaryota</taxon>
        <taxon>Viridiplantae</taxon>
        <taxon>Streptophyta</taxon>
        <taxon>Embryophyta</taxon>
        <taxon>Tracheophyta</taxon>
        <taxon>Spermatophyta</taxon>
        <taxon>Magnoliopsida</taxon>
        <taxon>eudicotyledons</taxon>
        <taxon>Gunneridae</taxon>
        <taxon>Pentapetalae</taxon>
        <taxon>rosids</taxon>
        <taxon>fabids</taxon>
        <taxon>Fabales</taxon>
        <taxon>Fabaceae</taxon>
        <taxon>Papilionoideae</taxon>
        <taxon>50 kb inversion clade</taxon>
        <taxon>NPAAA clade</taxon>
        <taxon>indigoferoid/millettioid clade</taxon>
        <taxon>Phaseoleae</taxon>
        <taxon>Mucuna</taxon>
    </lineage>
</organism>
<comment type="caution">
    <text evidence="2">The sequence shown here is derived from an EMBL/GenBank/DDBJ whole genome shotgun (WGS) entry which is preliminary data.</text>
</comment>
<feature type="non-terminal residue" evidence="2">
    <location>
        <position position="1"/>
    </location>
</feature>
<name>A0A371I409_MUCPR</name>
<dbReference type="EMBL" id="QJKJ01000974">
    <property type="protein sequence ID" value="RDY09765.1"/>
    <property type="molecule type" value="Genomic_DNA"/>
</dbReference>
<proteinExistence type="predicted"/>
<accession>A0A371I409</accession>
<reference evidence="2" key="1">
    <citation type="submission" date="2018-05" db="EMBL/GenBank/DDBJ databases">
        <title>Draft genome of Mucuna pruriens seed.</title>
        <authorList>
            <person name="Nnadi N.E."/>
            <person name="Vos R."/>
            <person name="Hasami M.H."/>
            <person name="Devisetty U.K."/>
            <person name="Aguiy J.C."/>
        </authorList>
    </citation>
    <scope>NUCLEOTIDE SEQUENCE [LARGE SCALE GENOMIC DNA]</scope>
    <source>
        <strain evidence="2">JCA_2017</strain>
    </source>
</reference>
<feature type="compositionally biased region" description="Polar residues" evidence="1">
    <location>
        <begin position="69"/>
        <end position="79"/>
    </location>
</feature>
<evidence type="ECO:0000313" key="2">
    <source>
        <dbReference type="EMBL" id="RDY09765.1"/>
    </source>
</evidence>